<feature type="region of interest" description="Disordered" evidence="1">
    <location>
        <begin position="75"/>
        <end position="96"/>
    </location>
</feature>
<evidence type="ECO:0000256" key="1">
    <source>
        <dbReference type="SAM" id="MobiDB-lite"/>
    </source>
</evidence>
<evidence type="ECO:0000313" key="2">
    <source>
        <dbReference type="EMBL" id="KAK0431641.1"/>
    </source>
</evidence>
<proteinExistence type="predicted"/>
<dbReference type="Gene3D" id="1.20.58.70">
    <property type="match status" value="1"/>
</dbReference>
<accession>A0AA39ME89</accession>
<evidence type="ECO:0000313" key="3">
    <source>
        <dbReference type="Proteomes" id="UP001175226"/>
    </source>
</evidence>
<dbReference type="GO" id="GO:0016020">
    <property type="term" value="C:membrane"/>
    <property type="evidence" value="ECO:0007669"/>
    <property type="project" value="InterPro"/>
</dbReference>
<dbReference type="AlphaFoldDB" id="A0AA39ME89"/>
<dbReference type="Proteomes" id="UP001175226">
    <property type="component" value="Unassembled WGS sequence"/>
</dbReference>
<feature type="compositionally biased region" description="Polar residues" evidence="1">
    <location>
        <begin position="77"/>
        <end position="86"/>
    </location>
</feature>
<reference evidence="2" key="1">
    <citation type="submission" date="2023-06" db="EMBL/GenBank/DDBJ databases">
        <authorList>
            <consortium name="Lawrence Berkeley National Laboratory"/>
            <person name="Ahrendt S."/>
            <person name="Sahu N."/>
            <person name="Indic B."/>
            <person name="Wong-Bajracharya J."/>
            <person name="Merenyi Z."/>
            <person name="Ke H.-M."/>
            <person name="Monk M."/>
            <person name="Kocsube S."/>
            <person name="Drula E."/>
            <person name="Lipzen A."/>
            <person name="Balint B."/>
            <person name="Henrissat B."/>
            <person name="Andreopoulos B."/>
            <person name="Martin F.M."/>
            <person name="Harder C.B."/>
            <person name="Rigling D."/>
            <person name="Ford K.L."/>
            <person name="Foster G.D."/>
            <person name="Pangilinan J."/>
            <person name="Papanicolaou A."/>
            <person name="Barry K."/>
            <person name="LaButti K."/>
            <person name="Viragh M."/>
            <person name="Koriabine M."/>
            <person name="Yan M."/>
            <person name="Riley R."/>
            <person name="Champramary S."/>
            <person name="Plett K.L."/>
            <person name="Tsai I.J."/>
            <person name="Slot J."/>
            <person name="Sipos G."/>
            <person name="Plett J."/>
            <person name="Nagy L.G."/>
            <person name="Grigoriev I.V."/>
        </authorList>
    </citation>
    <scope>NUCLEOTIDE SEQUENCE</scope>
    <source>
        <strain evidence="2">FPL87.14</strain>
    </source>
</reference>
<keyword evidence="3" id="KW-1185">Reference proteome</keyword>
<dbReference type="SUPFAM" id="SSF47661">
    <property type="entry name" value="t-snare proteins"/>
    <property type="match status" value="1"/>
</dbReference>
<sequence>MWLSVLPSFQQGLCRRHRARALVNTQYLAAPLQKASRNFQLSLSSFQHAQRASAGRQRTVVEGVRMAVDYDHHPVSHRTSSYTRNPLSKKRENDTREIESGIHELAEIYRDLGMIQGEMLVTSTPSSVALDISRASEELATAAHQIAL</sequence>
<gene>
    <name evidence="2" type="ORF">EV421DRAFT_1742907</name>
</gene>
<dbReference type="GO" id="GO:0016192">
    <property type="term" value="P:vesicle-mediated transport"/>
    <property type="evidence" value="ECO:0007669"/>
    <property type="project" value="InterPro"/>
</dbReference>
<protein>
    <submittedName>
        <fullName evidence="2">Uncharacterized protein</fullName>
    </submittedName>
</protein>
<dbReference type="EMBL" id="JAUEPT010000109">
    <property type="protein sequence ID" value="KAK0431641.1"/>
    <property type="molecule type" value="Genomic_DNA"/>
</dbReference>
<organism evidence="2 3">
    <name type="scientific">Armillaria borealis</name>
    <dbReference type="NCBI Taxonomy" id="47425"/>
    <lineage>
        <taxon>Eukaryota</taxon>
        <taxon>Fungi</taxon>
        <taxon>Dikarya</taxon>
        <taxon>Basidiomycota</taxon>
        <taxon>Agaricomycotina</taxon>
        <taxon>Agaricomycetes</taxon>
        <taxon>Agaricomycetidae</taxon>
        <taxon>Agaricales</taxon>
        <taxon>Marasmiineae</taxon>
        <taxon>Physalacriaceae</taxon>
        <taxon>Armillaria</taxon>
    </lineage>
</organism>
<name>A0AA39ME89_9AGAR</name>
<dbReference type="InterPro" id="IPR010989">
    <property type="entry name" value="SNARE"/>
</dbReference>
<comment type="caution">
    <text evidence="2">The sequence shown here is derived from an EMBL/GenBank/DDBJ whole genome shotgun (WGS) entry which is preliminary data.</text>
</comment>